<evidence type="ECO:0000256" key="14">
    <source>
        <dbReference type="ARBA" id="ARBA00029343"/>
    </source>
</evidence>
<keyword evidence="12" id="KW-0472">Membrane</keyword>
<dbReference type="EMBL" id="QKKF02032524">
    <property type="protein sequence ID" value="RZF34175.1"/>
    <property type="molecule type" value="Genomic_DNA"/>
</dbReference>
<sequence length="295" mass="33707">MKKFVLFLLYFHFVFSSKCPSGSFLLPFMSTCHRYLDCNDIKSVRIVKELNSGFVKTVYLAKWKHYNIVLMKPNRFGFDEDFETGLSMLKMMSPNDHVTQLIGYCEERNIILTEYHMNGDARNLLALMEKNSSIDTIENRLKLCINYAEILQMLHSGPYGTRVACDSNSLDKLLSQFLVTSDLKLIVNDVDALPQVQANASILCGSRRLAGDFVAPEQKSTSVIGYNEKTDIWKAASVCQYFIEGHKDSQIVLYSIYELHKQCKSSDPKQRPTADELVDGYKRVLYDLIASRSEL</sequence>
<dbReference type="PANTHER" id="PTHR22618:SF2">
    <property type="entry name" value="PROTEIN O-MANNOSE KINASE"/>
    <property type="match status" value="1"/>
</dbReference>
<feature type="signal peptide" evidence="17">
    <location>
        <begin position="1"/>
        <end position="16"/>
    </location>
</feature>
<keyword evidence="8" id="KW-0256">Endoplasmic reticulum</keyword>
<dbReference type="InterPro" id="IPR020635">
    <property type="entry name" value="Tyr_kinase_cat_dom"/>
</dbReference>
<comment type="subcellular location">
    <subcellularLocation>
        <location evidence="1">Endoplasmic reticulum membrane</location>
        <topology evidence="1">Single-pass type II membrane protein</topology>
    </subcellularLocation>
</comment>
<dbReference type="GO" id="GO:0005524">
    <property type="term" value="F:ATP binding"/>
    <property type="evidence" value="ECO:0007669"/>
    <property type="project" value="UniProtKB-KW"/>
</dbReference>
<keyword evidence="10" id="KW-0735">Signal-anchor</keyword>
<evidence type="ECO:0000256" key="9">
    <source>
        <dbReference type="ARBA" id="ARBA00022840"/>
    </source>
</evidence>
<evidence type="ECO:0000256" key="5">
    <source>
        <dbReference type="ARBA" id="ARBA00022692"/>
    </source>
</evidence>
<keyword evidence="9" id="KW-0067">ATP-binding</keyword>
<organism evidence="19 20">
    <name type="scientific">Laodelphax striatellus</name>
    <name type="common">Small brown planthopper</name>
    <name type="synonym">Delphax striatella</name>
    <dbReference type="NCBI Taxonomy" id="195883"/>
    <lineage>
        <taxon>Eukaryota</taxon>
        <taxon>Metazoa</taxon>
        <taxon>Ecdysozoa</taxon>
        <taxon>Arthropoda</taxon>
        <taxon>Hexapoda</taxon>
        <taxon>Insecta</taxon>
        <taxon>Pterygota</taxon>
        <taxon>Neoptera</taxon>
        <taxon>Paraneoptera</taxon>
        <taxon>Hemiptera</taxon>
        <taxon>Auchenorrhyncha</taxon>
        <taxon>Fulgoroidea</taxon>
        <taxon>Delphacidae</taxon>
        <taxon>Criomorphinae</taxon>
        <taxon>Laodelphax</taxon>
    </lineage>
</organism>
<evidence type="ECO:0000256" key="7">
    <source>
        <dbReference type="ARBA" id="ARBA00022777"/>
    </source>
</evidence>
<feature type="domain" description="Protein kinase" evidence="18">
    <location>
        <begin position="44"/>
        <end position="295"/>
    </location>
</feature>
<gene>
    <name evidence="19" type="ORF">LSTR_LSTR003585</name>
</gene>
<accession>A0A482WKW1</accession>
<reference evidence="19 20" key="1">
    <citation type="journal article" date="2017" name="Gigascience">
        <title>Genome sequence of the small brown planthopper, Laodelphax striatellus.</title>
        <authorList>
            <person name="Zhu J."/>
            <person name="Jiang F."/>
            <person name="Wang X."/>
            <person name="Yang P."/>
            <person name="Bao Y."/>
            <person name="Zhao W."/>
            <person name="Wang W."/>
            <person name="Lu H."/>
            <person name="Wang Q."/>
            <person name="Cui N."/>
            <person name="Li J."/>
            <person name="Chen X."/>
            <person name="Luo L."/>
            <person name="Yu J."/>
            <person name="Kang L."/>
            <person name="Cui F."/>
        </authorList>
    </citation>
    <scope>NUCLEOTIDE SEQUENCE [LARGE SCALE GENOMIC DNA]</scope>
    <source>
        <strain evidence="19">Lst14</strain>
    </source>
</reference>
<dbReference type="SMART" id="SM00219">
    <property type="entry name" value="TyrKc"/>
    <property type="match status" value="1"/>
</dbReference>
<dbReference type="Pfam" id="PF07714">
    <property type="entry name" value="PK_Tyr_Ser-Thr"/>
    <property type="match status" value="1"/>
</dbReference>
<dbReference type="Proteomes" id="UP000291343">
    <property type="component" value="Unassembled WGS sequence"/>
</dbReference>
<keyword evidence="6" id="KW-0547">Nucleotide-binding</keyword>
<dbReference type="SMR" id="A0A482WKW1"/>
<dbReference type="OrthoDB" id="4062651at2759"/>
<dbReference type="InParanoid" id="A0A482WKW1"/>
<dbReference type="GO" id="GO:0004713">
    <property type="term" value="F:protein tyrosine kinase activity"/>
    <property type="evidence" value="ECO:0007669"/>
    <property type="project" value="InterPro"/>
</dbReference>
<evidence type="ECO:0000256" key="1">
    <source>
        <dbReference type="ARBA" id="ARBA00004648"/>
    </source>
</evidence>
<feature type="chain" id="PRO_5019855789" description="Protein O-mannose kinase" evidence="17">
    <location>
        <begin position="17"/>
        <end position="295"/>
    </location>
</feature>
<evidence type="ECO:0000313" key="20">
    <source>
        <dbReference type="Proteomes" id="UP000291343"/>
    </source>
</evidence>
<dbReference type="Gene3D" id="1.10.510.10">
    <property type="entry name" value="Transferase(Phosphotransferase) domain 1"/>
    <property type="match status" value="1"/>
</dbReference>
<keyword evidence="11" id="KW-1133">Transmembrane helix</keyword>
<evidence type="ECO:0000256" key="15">
    <source>
        <dbReference type="ARBA" id="ARBA00030304"/>
    </source>
</evidence>
<evidence type="ECO:0000256" key="13">
    <source>
        <dbReference type="ARBA" id="ARBA00025665"/>
    </source>
</evidence>
<keyword evidence="17" id="KW-0732">Signal</keyword>
<evidence type="ECO:0000313" key="19">
    <source>
        <dbReference type="EMBL" id="RZF34175.1"/>
    </source>
</evidence>
<keyword evidence="5" id="KW-0812">Transmembrane</keyword>
<evidence type="ECO:0000256" key="2">
    <source>
        <dbReference type="ARBA" id="ARBA00011932"/>
    </source>
</evidence>
<dbReference type="EC" id="2.7.1.183" evidence="2"/>
<evidence type="ECO:0000256" key="8">
    <source>
        <dbReference type="ARBA" id="ARBA00022824"/>
    </source>
</evidence>
<evidence type="ECO:0000256" key="12">
    <source>
        <dbReference type="ARBA" id="ARBA00023136"/>
    </source>
</evidence>
<dbReference type="InterPro" id="IPR039318">
    <property type="entry name" value="POMK"/>
</dbReference>
<dbReference type="GO" id="GO:0005789">
    <property type="term" value="C:endoplasmic reticulum membrane"/>
    <property type="evidence" value="ECO:0007669"/>
    <property type="project" value="UniProtKB-SubCell"/>
</dbReference>
<dbReference type="InterPro" id="IPR000719">
    <property type="entry name" value="Prot_kinase_dom"/>
</dbReference>
<dbReference type="AlphaFoldDB" id="A0A482WKW1"/>
<keyword evidence="7" id="KW-0418">Kinase</keyword>
<dbReference type="InterPro" id="IPR001245">
    <property type="entry name" value="Ser-Thr/Tyr_kinase_cat_dom"/>
</dbReference>
<evidence type="ECO:0000256" key="11">
    <source>
        <dbReference type="ARBA" id="ARBA00022989"/>
    </source>
</evidence>
<dbReference type="SUPFAM" id="SSF56112">
    <property type="entry name" value="Protein kinase-like (PK-like)"/>
    <property type="match status" value="1"/>
</dbReference>
<evidence type="ECO:0000256" key="17">
    <source>
        <dbReference type="SAM" id="SignalP"/>
    </source>
</evidence>
<comment type="function">
    <text evidence="13">Protein O-mannose kinase that specifically mediates phosphorylation at the 6-position of an O-mannose of the trisaccharide (N-acetylgalactosamine (GalNAc)-beta-1,3-N-acetylglucosamine (GlcNAc)-beta-1,4-mannose) to generate phosphorylated O-mannosyl trisaccharide (N-acetylgalactosamine-beta-1,3-N-acetylglucosamine-beta-1,4-(phosphate-6-)mannose). Phosphorylated O-mannosyl trisaccharide is a carbohydrate structure present in alpha-dystroglycan (DAG1), which is required for binding laminin G-like domain-containing extracellular proteins with high affinity. Only shows kinase activity when the GalNAc-beta-3-GlcNAc-beta-terminus is linked to the 4-position of O-mannose, suggesting that this disaccharide serves as the substrate recognition motif.</text>
</comment>
<protein>
    <recommendedName>
        <fullName evidence="3">Protein O-mannose kinase</fullName>
        <ecNumber evidence="2">2.7.1.183</ecNumber>
    </recommendedName>
    <alternativeName>
        <fullName evidence="16">Protein kinase-like protein SgK196</fullName>
    </alternativeName>
    <alternativeName>
        <fullName evidence="15">Sugen kinase 196</fullName>
    </alternativeName>
</protein>
<evidence type="ECO:0000256" key="10">
    <source>
        <dbReference type="ARBA" id="ARBA00022968"/>
    </source>
</evidence>
<proteinExistence type="predicted"/>
<evidence type="ECO:0000256" key="6">
    <source>
        <dbReference type="ARBA" id="ARBA00022741"/>
    </source>
</evidence>
<comment type="catalytic activity">
    <reaction evidence="14">
        <text>3-O-[beta-D-GalNAc-(1-&gt;3)-beta-D-GlcNAc-(1-&gt;4)-alpha-D-Man]-L-Thr-[protein] + ATP = 3-O-[beta-D-GalNAc-(1-&gt;3)-beta-D-GlcNAc-(1-&gt;4)-(O-6-P-alpha-D-Man)]-Thr-[protein] + ADP + H(+)</text>
        <dbReference type="Rhea" id="RHEA:52616"/>
        <dbReference type="Rhea" id="RHEA-COMP:13308"/>
        <dbReference type="Rhea" id="RHEA-COMP:13309"/>
        <dbReference type="ChEBI" id="CHEBI:15378"/>
        <dbReference type="ChEBI" id="CHEBI:30616"/>
        <dbReference type="ChEBI" id="CHEBI:136709"/>
        <dbReference type="ChEBI" id="CHEBI:136710"/>
        <dbReference type="ChEBI" id="CHEBI:456216"/>
        <dbReference type="EC" id="2.7.1.183"/>
    </reaction>
</comment>
<dbReference type="PANTHER" id="PTHR22618">
    <property type="entry name" value="PROTEIN O-MANNOSE KINASE"/>
    <property type="match status" value="1"/>
</dbReference>
<evidence type="ECO:0000259" key="18">
    <source>
        <dbReference type="PROSITE" id="PS50011"/>
    </source>
</evidence>
<name>A0A482WKW1_LAOST</name>
<dbReference type="STRING" id="195883.A0A482WKW1"/>
<keyword evidence="20" id="KW-1185">Reference proteome</keyword>
<evidence type="ECO:0000256" key="16">
    <source>
        <dbReference type="ARBA" id="ARBA00030430"/>
    </source>
</evidence>
<evidence type="ECO:0000256" key="4">
    <source>
        <dbReference type="ARBA" id="ARBA00022679"/>
    </source>
</evidence>
<evidence type="ECO:0000256" key="3">
    <source>
        <dbReference type="ARBA" id="ARBA00015906"/>
    </source>
</evidence>
<dbReference type="GO" id="GO:0019200">
    <property type="term" value="F:carbohydrate kinase activity"/>
    <property type="evidence" value="ECO:0007669"/>
    <property type="project" value="InterPro"/>
</dbReference>
<comment type="caution">
    <text evidence="19">The sequence shown here is derived from an EMBL/GenBank/DDBJ whole genome shotgun (WGS) entry which is preliminary data.</text>
</comment>
<dbReference type="InterPro" id="IPR011009">
    <property type="entry name" value="Kinase-like_dom_sf"/>
</dbReference>
<dbReference type="PROSITE" id="PS50011">
    <property type="entry name" value="PROTEIN_KINASE_DOM"/>
    <property type="match status" value="1"/>
</dbReference>
<keyword evidence="4" id="KW-0808">Transferase</keyword>
<dbReference type="GO" id="GO:0006493">
    <property type="term" value="P:protein O-linked glycosylation"/>
    <property type="evidence" value="ECO:0007669"/>
    <property type="project" value="InterPro"/>
</dbReference>